<evidence type="ECO:0000313" key="2">
    <source>
        <dbReference type="EMBL" id="MST83598.1"/>
    </source>
</evidence>
<dbReference type="AlphaFoldDB" id="A0A7K0KCM7"/>
<keyword evidence="3" id="KW-1185">Reference proteome</keyword>
<dbReference type="Proteomes" id="UP000438914">
    <property type="component" value="Unassembled WGS sequence"/>
</dbReference>
<name>A0A7K0KCM7_9BACT</name>
<dbReference type="InterPro" id="IPR021474">
    <property type="entry name" value="DUF3127"/>
</dbReference>
<feature type="compositionally biased region" description="Low complexity" evidence="1">
    <location>
        <begin position="116"/>
        <end position="138"/>
    </location>
</feature>
<accession>A0A7K0KCM7</accession>
<sequence length="146" mass="15760">MALQGIEVEGVIIKEYPAKEGVSQRTGNAWKSQEFVIQTKDQYPRACLFRVFGADKLEQFNIHQGDTVHVWLDINARPWQDRYFNDINAFRVDHVDPNAVGGASMAAPMSQLGGQASVAPTAGATSTAAPAAPAQDNGDAADDLPF</sequence>
<reference evidence="2 3" key="1">
    <citation type="submission" date="2019-08" db="EMBL/GenBank/DDBJ databases">
        <title>In-depth cultivation of the pig gut microbiome towards novel bacterial diversity and tailored functional studies.</title>
        <authorList>
            <person name="Wylensek D."/>
            <person name="Hitch T.C.A."/>
            <person name="Clavel T."/>
        </authorList>
    </citation>
    <scope>NUCLEOTIDE SEQUENCE [LARGE SCALE GENOMIC DNA]</scope>
    <source>
        <strain evidence="2 3">LKV-178-WT-2A</strain>
    </source>
</reference>
<dbReference type="EMBL" id="VUNG01000004">
    <property type="protein sequence ID" value="MST83598.1"/>
    <property type="molecule type" value="Genomic_DNA"/>
</dbReference>
<proteinExistence type="predicted"/>
<evidence type="ECO:0000256" key="1">
    <source>
        <dbReference type="SAM" id="MobiDB-lite"/>
    </source>
</evidence>
<comment type="caution">
    <text evidence="2">The sequence shown here is derived from an EMBL/GenBank/DDBJ whole genome shotgun (WGS) entry which is preliminary data.</text>
</comment>
<dbReference type="Pfam" id="PF11325">
    <property type="entry name" value="DUF3127"/>
    <property type="match status" value="1"/>
</dbReference>
<evidence type="ECO:0000313" key="3">
    <source>
        <dbReference type="Proteomes" id="UP000438914"/>
    </source>
</evidence>
<organism evidence="2 3">
    <name type="scientific">Hallella mizrahii</name>
    <dbReference type="NCBI Taxonomy" id="2606637"/>
    <lineage>
        <taxon>Bacteria</taxon>
        <taxon>Pseudomonadati</taxon>
        <taxon>Bacteroidota</taxon>
        <taxon>Bacteroidia</taxon>
        <taxon>Bacteroidales</taxon>
        <taxon>Prevotellaceae</taxon>
        <taxon>Hallella</taxon>
    </lineage>
</organism>
<feature type="region of interest" description="Disordered" evidence="1">
    <location>
        <begin position="112"/>
        <end position="146"/>
    </location>
</feature>
<protein>
    <submittedName>
        <fullName evidence="2">DUF3127 domain-containing protein</fullName>
    </submittedName>
</protein>
<gene>
    <name evidence="2" type="ORF">FYJ73_02700</name>
</gene>